<evidence type="ECO:0000313" key="4">
    <source>
        <dbReference type="Proteomes" id="UP001372834"/>
    </source>
</evidence>
<dbReference type="InterPro" id="IPR027951">
    <property type="entry name" value="Nepro_N"/>
</dbReference>
<comment type="caution">
    <text evidence="3">The sequence shown here is derived from an EMBL/GenBank/DDBJ whole genome shotgun (WGS) entry which is preliminary data.</text>
</comment>
<dbReference type="EMBL" id="JAWJWE010000039">
    <property type="protein sequence ID" value="KAK6621205.1"/>
    <property type="molecule type" value="Genomic_DNA"/>
</dbReference>
<dbReference type="GO" id="GO:0005634">
    <property type="term" value="C:nucleus"/>
    <property type="evidence" value="ECO:0007669"/>
    <property type="project" value="TreeGrafter"/>
</dbReference>
<proteinExistence type="predicted"/>
<feature type="domain" description="Nucleolus and neural progenitor protein-like N-terminal" evidence="2">
    <location>
        <begin position="172"/>
        <end position="356"/>
    </location>
</feature>
<organism evidence="3 4">
    <name type="scientific">Polyplax serrata</name>
    <name type="common">Common mouse louse</name>
    <dbReference type="NCBI Taxonomy" id="468196"/>
    <lineage>
        <taxon>Eukaryota</taxon>
        <taxon>Metazoa</taxon>
        <taxon>Ecdysozoa</taxon>
        <taxon>Arthropoda</taxon>
        <taxon>Hexapoda</taxon>
        <taxon>Insecta</taxon>
        <taxon>Pterygota</taxon>
        <taxon>Neoptera</taxon>
        <taxon>Paraneoptera</taxon>
        <taxon>Psocodea</taxon>
        <taxon>Troctomorpha</taxon>
        <taxon>Phthiraptera</taxon>
        <taxon>Anoplura</taxon>
        <taxon>Polyplacidae</taxon>
        <taxon>Polyplax</taxon>
    </lineage>
</organism>
<sequence length="484" mass="56466">MEFSDDVLEGLAYLSGSNHLTDENFKQIVNSSLSLLAGEPNVERVSTIRPEKGDIVKKSYAALLTFTIEAIRKEAEEDVKPFLAKQNFKSNRIEYYLKSFNTVKNDIARSLVNCHSGWPNIVDTSWKLDFVVKSNIKNNIGELLYYIVLTTEKDGKLDYRCRFTERMSNDLWNLWEVKRPPTCKTKVILCHKEINNLKDLLWDMVKTMKNTNDLDSEAALLSRFLYCYKRLFRHDKGMHNLTKIYQCLKRYIRLNFKEAIDTFKQCIPVKIQPEASHAYLPTRQMLHWILFRLQSFSRLFARIMELSQLTMPYLMGKLNLGWSNKTTLCCFGIVARLWALSKYYLFKSIEWYNSLYRYQSCFELTADFIPGYEFPADLKKWLVDVDLSLPNKKTSTDDVFELINLVVEDDDGDITIVDDKFLKAALKSKDNSEGPADDVEIVEEVKQKEIKPQPLLNPDLGVPVKKLRMNESKSGNWNSRKHRR</sequence>
<accession>A0AAN8NMD7</accession>
<dbReference type="InterPro" id="IPR052835">
    <property type="entry name" value="Nepro"/>
</dbReference>
<reference evidence="3 4" key="1">
    <citation type="submission" date="2023-10" db="EMBL/GenBank/DDBJ databases">
        <title>Genomes of two closely related lineages of the louse Polyplax serrata with different host specificities.</title>
        <authorList>
            <person name="Martinu J."/>
            <person name="Tarabai H."/>
            <person name="Stefka J."/>
            <person name="Hypsa V."/>
        </authorList>
    </citation>
    <scope>NUCLEOTIDE SEQUENCE [LARGE SCALE GENOMIC DNA]</scope>
    <source>
        <strain evidence="3">HR10_N</strain>
    </source>
</reference>
<dbReference type="PANTHER" id="PTHR34761">
    <property type="entry name" value="NUCLEOLUS AND NEURAL PROGENITOR PROTEIN"/>
    <property type="match status" value="1"/>
</dbReference>
<evidence type="ECO:0000259" key="2">
    <source>
        <dbReference type="Pfam" id="PF14780"/>
    </source>
</evidence>
<dbReference type="Pfam" id="PF14780">
    <property type="entry name" value="NEPRO_N"/>
    <property type="match status" value="1"/>
</dbReference>
<feature type="region of interest" description="Disordered" evidence="1">
    <location>
        <begin position="452"/>
        <end position="484"/>
    </location>
</feature>
<evidence type="ECO:0000256" key="1">
    <source>
        <dbReference type="SAM" id="MobiDB-lite"/>
    </source>
</evidence>
<gene>
    <name evidence="3" type="ORF">RUM43_011511</name>
</gene>
<dbReference type="GO" id="GO:0045747">
    <property type="term" value="P:positive regulation of Notch signaling pathway"/>
    <property type="evidence" value="ECO:0007669"/>
    <property type="project" value="TreeGrafter"/>
</dbReference>
<evidence type="ECO:0000313" key="3">
    <source>
        <dbReference type="EMBL" id="KAK6621205.1"/>
    </source>
</evidence>
<dbReference type="Proteomes" id="UP001372834">
    <property type="component" value="Unassembled WGS sequence"/>
</dbReference>
<dbReference type="AlphaFoldDB" id="A0AAN8NMD7"/>
<name>A0AAN8NMD7_POLSC</name>
<dbReference type="PANTHER" id="PTHR34761:SF1">
    <property type="entry name" value="NUCLEOLUS AND NEURAL PROGENITOR PROTEIN"/>
    <property type="match status" value="1"/>
</dbReference>
<protein>
    <recommendedName>
        <fullName evidence="2">Nucleolus and neural progenitor protein-like N-terminal domain-containing protein</fullName>
    </recommendedName>
</protein>